<comment type="caution">
    <text evidence="2">The sequence shown here is derived from an EMBL/GenBank/DDBJ whole genome shotgun (WGS) entry which is preliminary data.</text>
</comment>
<feature type="coiled-coil region" evidence="1">
    <location>
        <begin position="11"/>
        <end position="39"/>
    </location>
</feature>
<proteinExistence type="predicted"/>
<gene>
    <name evidence="2" type="ORF">BaRGS_00000858</name>
</gene>
<keyword evidence="1" id="KW-0175">Coiled coil</keyword>
<evidence type="ECO:0000313" key="3">
    <source>
        <dbReference type="Proteomes" id="UP001519460"/>
    </source>
</evidence>
<evidence type="ECO:0000256" key="1">
    <source>
        <dbReference type="SAM" id="Coils"/>
    </source>
</evidence>
<dbReference type="AlphaFoldDB" id="A0ABD0M7V9"/>
<protein>
    <submittedName>
        <fullName evidence="2">Uncharacterized protein</fullName>
    </submittedName>
</protein>
<evidence type="ECO:0000313" key="2">
    <source>
        <dbReference type="EMBL" id="KAK7507893.1"/>
    </source>
</evidence>
<keyword evidence="3" id="KW-1185">Reference proteome</keyword>
<name>A0ABD0M7V9_9CAEN</name>
<dbReference type="EMBL" id="JACVVK020000003">
    <property type="protein sequence ID" value="KAK7507893.1"/>
    <property type="molecule type" value="Genomic_DNA"/>
</dbReference>
<reference evidence="2 3" key="1">
    <citation type="journal article" date="2023" name="Sci. Data">
        <title>Genome assembly of the Korean intertidal mud-creeper Batillaria attramentaria.</title>
        <authorList>
            <person name="Patra A.K."/>
            <person name="Ho P.T."/>
            <person name="Jun S."/>
            <person name="Lee S.J."/>
            <person name="Kim Y."/>
            <person name="Won Y.J."/>
        </authorList>
    </citation>
    <scope>NUCLEOTIDE SEQUENCE [LARGE SCALE GENOMIC DNA]</scope>
    <source>
        <strain evidence="2">Wonlab-2016</strain>
    </source>
</reference>
<dbReference type="Proteomes" id="UP001519460">
    <property type="component" value="Unassembled WGS sequence"/>
</dbReference>
<sequence>MSPCTGTKQTVNQLRVQKASTQEELNENLHEQVTQEQKKKFAVYSWTHGYRYLKFWKKKPMPNYLDLHATHFTTWNM</sequence>
<organism evidence="2 3">
    <name type="scientific">Batillaria attramentaria</name>
    <dbReference type="NCBI Taxonomy" id="370345"/>
    <lineage>
        <taxon>Eukaryota</taxon>
        <taxon>Metazoa</taxon>
        <taxon>Spiralia</taxon>
        <taxon>Lophotrochozoa</taxon>
        <taxon>Mollusca</taxon>
        <taxon>Gastropoda</taxon>
        <taxon>Caenogastropoda</taxon>
        <taxon>Sorbeoconcha</taxon>
        <taxon>Cerithioidea</taxon>
        <taxon>Batillariidae</taxon>
        <taxon>Batillaria</taxon>
    </lineage>
</organism>
<accession>A0ABD0M7V9</accession>